<dbReference type="AlphaFoldDB" id="A0A8H5D228"/>
<sequence length="654" mass="71981">MSFTDDKAHPSSSIGSFNHLSSANLSQNRINTVGRDLYETHHNYYQIIKDSKGWRIKTMGSILEIGQTVIQGIAGLLYGSGSSSSIETTTQESIETLEELFNGTDYRVHSARHKGRSVIVKVFHGPRAKEADIFVYSVMSLIQTRHPSMLRMMTCSPSSSQTPFIVFGDECERGSVDHCVASALTDGLPRTVMLGFQLIGGLSAGLDYLSTVVGVPLSTVGRDNYEVYITSGDQVKIGLGNCKTGRHGEDDSEADWVLFNDLCSKHTGLRVVCVPEEEDIDRNEASIAEDAEADGEPNSQFQPSPFVSSGSPDFPDILPSSTMITPRRELQWTRSPQVSTLSSVSRRYRDHLRMSPYRGALDLRRLNAKRRFEVIPHRCQGYRKEEITFTSEIKECAVVLHTMPFRGEICLICGEIVTEGVFRCICGQPDDGSSATIRCSNCHAWQHRTCVIDLSALAGQYTCLSCQQTHSEASSMEFVVPDETLTRPSSPSASRRNDDDRAASPVSSVSSASEPPLSARLKANGAPPVPRDRSLSPTETVDVREGPTTSEPPPASTATQDPPIAPASPTRSWPPQWLSSAMHSTQAKYPNDKFEFALGNRVSDNASRECLIKCVDCPGKLYKPGPGETLSNFEVHLKNRQHRQRVDDRVNKDS</sequence>
<dbReference type="SUPFAM" id="SSF56112">
    <property type="entry name" value="Protein kinase-like (PK-like)"/>
    <property type="match status" value="1"/>
</dbReference>
<dbReference type="SMART" id="SM00249">
    <property type="entry name" value="PHD"/>
    <property type="match status" value="1"/>
</dbReference>
<feature type="compositionally biased region" description="Low complexity" evidence="4">
    <location>
        <begin position="503"/>
        <end position="519"/>
    </location>
</feature>
<keyword evidence="3" id="KW-0862">Zinc</keyword>
<dbReference type="GO" id="GO:0008270">
    <property type="term" value="F:zinc ion binding"/>
    <property type="evidence" value="ECO:0007669"/>
    <property type="project" value="UniProtKB-KW"/>
</dbReference>
<evidence type="ECO:0000313" key="7">
    <source>
        <dbReference type="Proteomes" id="UP000559256"/>
    </source>
</evidence>
<dbReference type="EMBL" id="JAACJM010000068">
    <property type="protein sequence ID" value="KAF5352065.1"/>
    <property type="molecule type" value="Genomic_DNA"/>
</dbReference>
<feature type="compositionally biased region" description="Polar residues" evidence="4">
    <location>
        <begin position="569"/>
        <end position="584"/>
    </location>
</feature>
<feature type="domain" description="Zinc finger PHD-type" evidence="5">
    <location>
        <begin position="423"/>
        <end position="467"/>
    </location>
</feature>
<name>A0A8H5D228_9AGAR</name>
<evidence type="ECO:0000256" key="3">
    <source>
        <dbReference type="ARBA" id="ARBA00022833"/>
    </source>
</evidence>
<feature type="region of interest" description="Disordered" evidence="4">
    <location>
        <begin position="475"/>
        <end position="584"/>
    </location>
</feature>
<keyword evidence="2" id="KW-0863">Zinc-finger</keyword>
<protein>
    <recommendedName>
        <fullName evidence="5">Zinc finger PHD-type domain-containing protein</fullName>
    </recommendedName>
</protein>
<gene>
    <name evidence="6" type="ORF">D9758_009400</name>
</gene>
<evidence type="ECO:0000259" key="5">
    <source>
        <dbReference type="SMART" id="SM00249"/>
    </source>
</evidence>
<evidence type="ECO:0000313" key="6">
    <source>
        <dbReference type="EMBL" id="KAF5352065.1"/>
    </source>
</evidence>
<reference evidence="6 7" key="1">
    <citation type="journal article" date="2020" name="ISME J.">
        <title>Uncovering the hidden diversity of litter-decomposition mechanisms in mushroom-forming fungi.</title>
        <authorList>
            <person name="Floudas D."/>
            <person name="Bentzer J."/>
            <person name="Ahren D."/>
            <person name="Johansson T."/>
            <person name="Persson P."/>
            <person name="Tunlid A."/>
        </authorList>
    </citation>
    <scope>NUCLEOTIDE SEQUENCE [LARGE SCALE GENOMIC DNA]</scope>
    <source>
        <strain evidence="6 7">CBS 291.85</strain>
    </source>
</reference>
<dbReference type="Gene3D" id="3.30.40.10">
    <property type="entry name" value="Zinc/RING finger domain, C3HC4 (zinc finger)"/>
    <property type="match status" value="1"/>
</dbReference>
<dbReference type="InterPro" id="IPR001965">
    <property type="entry name" value="Znf_PHD"/>
</dbReference>
<dbReference type="OrthoDB" id="515064at2759"/>
<keyword evidence="7" id="KW-1185">Reference proteome</keyword>
<dbReference type="InterPro" id="IPR011011">
    <property type="entry name" value="Znf_FYVE_PHD"/>
</dbReference>
<evidence type="ECO:0000256" key="2">
    <source>
        <dbReference type="ARBA" id="ARBA00022771"/>
    </source>
</evidence>
<dbReference type="SUPFAM" id="SSF57903">
    <property type="entry name" value="FYVE/PHD zinc finger"/>
    <property type="match status" value="1"/>
</dbReference>
<proteinExistence type="predicted"/>
<evidence type="ECO:0000256" key="1">
    <source>
        <dbReference type="ARBA" id="ARBA00022723"/>
    </source>
</evidence>
<dbReference type="InterPro" id="IPR013083">
    <property type="entry name" value="Znf_RING/FYVE/PHD"/>
</dbReference>
<keyword evidence="1" id="KW-0479">Metal-binding</keyword>
<accession>A0A8H5D228</accession>
<organism evidence="6 7">
    <name type="scientific">Tetrapyrgos nigripes</name>
    <dbReference type="NCBI Taxonomy" id="182062"/>
    <lineage>
        <taxon>Eukaryota</taxon>
        <taxon>Fungi</taxon>
        <taxon>Dikarya</taxon>
        <taxon>Basidiomycota</taxon>
        <taxon>Agaricomycotina</taxon>
        <taxon>Agaricomycetes</taxon>
        <taxon>Agaricomycetidae</taxon>
        <taxon>Agaricales</taxon>
        <taxon>Marasmiineae</taxon>
        <taxon>Marasmiaceae</taxon>
        <taxon>Tetrapyrgos</taxon>
    </lineage>
</organism>
<evidence type="ECO:0000256" key="4">
    <source>
        <dbReference type="SAM" id="MobiDB-lite"/>
    </source>
</evidence>
<dbReference type="Proteomes" id="UP000559256">
    <property type="component" value="Unassembled WGS sequence"/>
</dbReference>
<comment type="caution">
    <text evidence="6">The sequence shown here is derived from an EMBL/GenBank/DDBJ whole genome shotgun (WGS) entry which is preliminary data.</text>
</comment>
<dbReference type="InterPro" id="IPR011009">
    <property type="entry name" value="Kinase-like_dom_sf"/>
</dbReference>